<dbReference type="KEGG" id="tmr:Tmar_1677"/>
<dbReference type="SUPFAM" id="SSF46785">
    <property type="entry name" value="Winged helix' DNA-binding domain"/>
    <property type="match status" value="1"/>
</dbReference>
<dbReference type="RefSeq" id="WP_013496087.1">
    <property type="nucleotide sequence ID" value="NC_014831.1"/>
</dbReference>
<name>E6SHJ1_THEM7</name>
<reference evidence="3" key="2">
    <citation type="journal article" date="2010" name="Stand. Genomic Sci.">
        <title>Complete genome sequence of Thermaerobacter marianensis type strain (7p75aT).</title>
        <authorList>
            <person name="Han C."/>
            <person name="Gu W."/>
            <person name="Zhang X."/>
            <person name="Lapidus A."/>
            <person name="Nolan M."/>
            <person name="Copeland A."/>
            <person name="Lucas S."/>
            <person name="Glavina Del Rio T."/>
            <person name="Tice H."/>
            <person name="Cheng J."/>
            <person name="Tapia R."/>
            <person name="Goodwin L."/>
            <person name="Pitluck S."/>
            <person name="Pagani I."/>
            <person name="Ivanova N."/>
            <person name="Mavromatis K."/>
            <person name="Mikhailova N."/>
            <person name="Pati A."/>
            <person name="Chen A."/>
            <person name="Palaniappan K."/>
            <person name="Land M."/>
            <person name="Hauser L."/>
            <person name="Chang Y."/>
            <person name="Jeffries C."/>
            <person name="Schneider S."/>
            <person name="Rohde M."/>
            <person name="Goker M."/>
            <person name="Pukall R."/>
            <person name="Woyke T."/>
            <person name="Bristow J."/>
            <person name="Eisen J."/>
            <person name="Markowitz V."/>
            <person name="Hugenholtz P."/>
            <person name="Kyrpides N."/>
            <person name="Klenk H."/>
            <person name="Detter J."/>
        </authorList>
    </citation>
    <scope>NUCLEOTIDE SEQUENCE [LARGE SCALE GENOMIC DNA]</scope>
    <source>
        <strain evidence="3">ATCC 700841 / DSM 12885 / JCM 10246 / 7p75a</strain>
    </source>
</reference>
<dbReference type="OrthoDB" id="327696at2"/>
<dbReference type="STRING" id="644966.Tmar_1677"/>
<sequence>MASSLTAEACARAITEVVPRVMHLIRTEMRRHQPGRLSVPQFRTLLFLQRHPGASLSAVAEHLGVSRPTASALVDRLVRRGLVTRSPDPAERRRVVLGLTDAGHQQLAEARRRTQAHLAQRLAGFRPEELAALADGLRLLQRLAEEVAEG</sequence>
<dbReference type="PANTHER" id="PTHR33164:SF103">
    <property type="entry name" value="REGULATORY PROTEIN MARR"/>
    <property type="match status" value="1"/>
</dbReference>
<dbReference type="InterPro" id="IPR039422">
    <property type="entry name" value="MarR/SlyA-like"/>
</dbReference>
<evidence type="ECO:0000313" key="3">
    <source>
        <dbReference type="Proteomes" id="UP000008915"/>
    </source>
</evidence>
<dbReference type="AlphaFoldDB" id="E6SHJ1"/>
<dbReference type="InterPro" id="IPR036388">
    <property type="entry name" value="WH-like_DNA-bd_sf"/>
</dbReference>
<dbReference type="Proteomes" id="UP000008915">
    <property type="component" value="Chromosome"/>
</dbReference>
<dbReference type="PANTHER" id="PTHR33164">
    <property type="entry name" value="TRANSCRIPTIONAL REGULATOR, MARR FAMILY"/>
    <property type="match status" value="1"/>
</dbReference>
<proteinExistence type="predicted"/>
<dbReference type="PROSITE" id="PS50995">
    <property type="entry name" value="HTH_MARR_2"/>
    <property type="match status" value="1"/>
</dbReference>
<dbReference type="Pfam" id="PF12802">
    <property type="entry name" value="MarR_2"/>
    <property type="match status" value="1"/>
</dbReference>
<dbReference type="GO" id="GO:0003700">
    <property type="term" value="F:DNA-binding transcription factor activity"/>
    <property type="evidence" value="ECO:0007669"/>
    <property type="project" value="InterPro"/>
</dbReference>
<evidence type="ECO:0000313" key="2">
    <source>
        <dbReference type="EMBL" id="ADU51786.1"/>
    </source>
</evidence>
<dbReference type="HOGENOM" id="CLU_083287_27_4_9"/>
<gene>
    <name evidence="2" type="ordered locus">Tmar_1677</name>
</gene>
<accession>E6SHJ1</accession>
<dbReference type="eggNOG" id="COG1846">
    <property type="taxonomic scope" value="Bacteria"/>
</dbReference>
<reference evidence="2 3" key="1">
    <citation type="journal article" date="2010" name="Stand. Genomic Sci.">
        <title>Complete genome sequence of Thermaerobacter marianensis type strain (7p75a).</title>
        <authorList>
            <person name="Han C."/>
            <person name="Gu W."/>
            <person name="Zhang X."/>
            <person name="Lapidus A."/>
            <person name="Nolan M."/>
            <person name="Copeland A."/>
            <person name="Lucas S."/>
            <person name="Del Rio T.G."/>
            <person name="Tice H."/>
            <person name="Cheng J.F."/>
            <person name="Tapia R."/>
            <person name="Goodwin L."/>
            <person name="Pitluck S."/>
            <person name="Pagani I."/>
            <person name="Ivanova N."/>
            <person name="Mavromatis K."/>
            <person name="Mikhailova N."/>
            <person name="Pati A."/>
            <person name="Chen A."/>
            <person name="Palaniappan K."/>
            <person name="Land M."/>
            <person name="Hauser L."/>
            <person name="Chang Y.J."/>
            <person name="Jeffries C.D."/>
            <person name="Schneider S."/>
            <person name="Rohde M."/>
            <person name="Goker M."/>
            <person name="Pukall R."/>
            <person name="Woyke T."/>
            <person name="Bristow J."/>
            <person name="Eisen J.A."/>
            <person name="Markowitz V."/>
            <person name="Hugenholtz P."/>
            <person name="Kyrpides N.C."/>
            <person name="Klenk H.P."/>
            <person name="Detter J.C."/>
        </authorList>
    </citation>
    <scope>NUCLEOTIDE SEQUENCE [LARGE SCALE GENOMIC DNA]</scope>
    <source>
        <strain evidence="3">ATCC 700841 / DSM 12885 / JCM 10246 / 7p75a</strain>
    </source>
</reference>
<protein>
    <submittedName>
        <fullName evidence="2">Transcriptional regulator, MarR family</fullName>
    </submittedName>
</protein>
<dbReference type="GO" id="GO:0006950">
    <property type="term" value="P:response to stress"/>
    <property type="evidence" value="ECO:0007669"/>
    <property type="project" value="TreeGrafter"/>
</dbReference>
<dbReference type="EMBL" id="CP002344">
    <property type="protein sequence ID" value="ADU51786.1"/>
    <property type="molecule type" value="Genomic_DNA"/>
</dbReference>
<dbReference type="SMART" id="SM00347">
    <property type="entry name" value="HTH_MARR"/>
    <property type="match status" value="1"/>
</dbReference>
<keyword evidence="3" id="KW-1185">Reference proteome</keyword>
<organism evidence="2 3">
    <name type="scientific">Thermaerobacter marianensis (strain ATCC 700841 / DSM 12885 / JCM 10246 / 7p75a)</name>
    <dbReference type="NCBI Taxonomy" id="644966"/>
    <lineage>
        <taxon>Bacteria</taxon>
        <taxon>Bacillati</taxon>
        <taxon>Bacillota</taxon>
        <taxon>Clostridia</taxon>
        <taxon>Eubacteriales</taxon>
        <taxon>Clostridiales Family XVII. Incertae Sedis</taxon>
        <taxon>Thermaerobacter</taxon>
    </lineage>
</organism>
<dbReference type="Gene3D" id="1.10.10.10">
    <property type="entry name" value="Winged helix-like DNA-binding domain superfamily/Winged helix DNA-binding domain"/>
    <property type="match status" value="1"/>
</dbReference>
<evidence type="ECO:0000259" key="1">
    <source>
        <dbReference type="PROSITE" id="PS50995"/>
    </source>
</evidence>
<feature type="domain" description="HTH marR-type" evidence="1">
    <location>
        <begin position="1"/>
        <end position="142"/>
    </location>
</feature>
<dbReference type="InterPro" id="IPR000835">
    <property type="entry name" value="HTH_MarR-typ"/>
</dbReference>
<dbReference type="InterPro" id="IPR036390">
    <property type="entry name" value="WH_DNA-bd_sf"/>
</dbReference>